<evidence type="ECO:0000313" key="2">
    <source>
        <dbReference type="EMBL" id="GEK87953.1"/>
    </source>
</evidence>
<dbReference type="Proteomes" id="UP000321225">
    <property type="component" value="Unassembled WGS sequence"/>
</dbReference>
<dbReference type="PROSITE" id="PS51257">
    <property type="entry name" value="PROKAR_LIPOPROTEIN"/>
    <property type="match status" value="1"/>
</dbReference>
<accession>A0A511AKW3</accession>
<evidence type="ECO:0000256" key="1">
    <source>
        <dbReference type="SAM" id="SignalP"/>
    </source>
</evidence>
<feature type="signal peptide" evidence="1">
    <location>
        <begin position="1"/>
        <end position="21"/>
    </location>
</feature>
<keyword evidence="1" id="KW-0732">Signal</keyword>
<dbReference type="AlphaFoldDB" id="A0A511AKW3"/>
<dbReference type="OrthoDB" id="5113452at2"/>
<sequence>MSHLRYAAAAALALVSIALLSGCVADQGAFTDLQGDRESHDELPQLADYAYGEVDVSTSRFVGEHDGTSVWLAEGLDGYRVCIVADAGDDGWIVGCGGGTTKISGLAGTFEVVPDHAPAPEGATQLSENVYAW</sequence>
<keyword evidence="3" id="KW-1185">Reference proteome</keyword>
<comment type="caution">
    <text evidence="2">The sequence shown here is derived from an EMBL/GenBank/DDBJ whole genome shotgun (WGS) entry which is preliminary data.</text>
</comment>
<protein>
    <recommendedName>
        <fullName evidence="4">Lipoprotein</fullName>
    </recommendedName>
</protein>
<proteinExistence type="predicted"/>
<organism evidence="2 3">
    <name type="scientific">Microbacterium aerolatum</name>
    <dbReference type="NCBI Taxonomy" id="153731"/>
    <lineage>
        <taxon>Bacteria</taxon>
        <taxon>Bacillati</taxon>
        <taxon>Actinomycetota</taxon>
        <taxon>Actinomycetes</taxon>
        <taxon>Micrococcales</taxon>
        <taxon>Microbacteriaceae</taxon>
        <taxon>Microbacterium</taxon>
    </lineage>
</organism>
<feature type="chain" id="PRO_5038620420" description="Lipoprotein" evidence="1">
    <location>
        <begin position="22"/>
        <end position="133"/>
    </location>
</feature>
<name>A0A511AKW3_9MICO</name>
<evidence type="ECO:0008006" key="4">
    <source>
        <dbReference type="Google" id="ProtNLM"/>
    </source>
</evidence>
<dbReference type="RefSeq" id="WP_147041060.1">
    <property type="nucleotide sequence ID" value="NZ_BJUW01000026.1"/>
</dbReference>
<evidence type="ECO:0000313" key="3">
    <source>
        <dbReference type="Proteomes" id="UP000321225"/>
    </source>
</evidence>
<dbReference type="EMBL" id="BJUW01000026">
    <property type="protein sequence ID" value="GEK87953.1"/>
    <property type="molecule type" value="Genomic_DNA"/>
</dbReference>
<gene>
    <name evidence="2" type="ORF">MAE01_31290</name>
</gene>
<reference evidence="2 3" key="1">
    <citation type="submission" date="2019-07" db="EMBL/GenBank/DDBJ databases">
        <title>Whole genome shotgun sequence of Microbacterium aerolatum NBRC 103071.</title>
        <authorList>
            <person name="Hosoyama A."/>
            <person name="Uohara A."/>
            <person name="Ohji S."/>
            <person name="Ichikawa N."/>
        </authorList>
    </citation>
    <scope>NUCLEOTIDE SEQUENCE [LARGE SCALE GENOMIC DNA]</scope>
    <source>
        <strain evidence="2 3">NBRC 103071</strain>
    </source>
</reference>